<dbReference type="AlphaFoldDB" id="A0A0G8ASS1"/>
<protein>
    <recommendedName>
        <fullName evidence="4">Autotransporter domain-containing protein</fullName>
    </recommendedName>
</protein>
<reference evidence="2 3" key="2">
    <citation type="submission" date="2015-05" db="EMBL/GenBank/DDBJ databases">
        <title>Lifestyle Evolution in Cyanobacterial Symbionts of Sponges.</title>
        <authorList>
            <person name="Burgsdorf I."/>
            <person name="Slaby B.M."/>
            <person name="Handley K.M."/>
            <person name="Haber M."/>
            <person name="Blom J."/>
            <person name="Marshall C.W."/>
            <person name="Gilbert J.A."/>
            <person name="Hentschel U."/>
            <person name="Steindler L."/>
        </authorList>
    </citation>
    <scope>NUCLEOTIDE SEQUENCE [LARGE SCALE GENOMIC DNA]</scope>
    <source>
        <strain evidence="2">15L</strain>
    </source>
</reference>
<gene>
    <name evidence="2" type="ORF">TQ37_08130</name>
</gene>
<name>A0A0G8ASS1_9SYNE</name>
<reference evidence="2 3" key="1">
    <citation type="submission" date="2015-02" db="EMBL/GenBank/DDBJ databases">
        <authorList>
            <person name="Slaby B."/>
            <person name="Hentschel U."/>
        </authorList>
    </citation>
    <scope>NUCLEOTIDE SEQUENCE [LARGE SCALE GENOMIC DNA]</scope>
    <source>
        <strain evidence="2">15L</strain>
    </source>
</reference>
<dbReference type="EMBL" id="JYFQ01000164">
    <property type="protein sequence ID" value="KKZ10874.1"/>
    <property type="molecule type" value="Genomic_DNA"/>
</dbReference>
<evidence type="ECO:0008006" key="4">
    <source>
        <dbReference type="Google" id="ProtNLM"/>
    </source>
</evidence>
<evidence type="ECO:0000313" key="3">
    <source>
        <dbReference type="Proteomes" id="UP000035037"/>
    </source>
</evidence>
<dbReference type="PATRIC" id="fig|1608419.3.peg.783"/>
<accession>A0A0G8ASS1</accession>
<organism evidence="2 3">
    <name type="scientific">Candidatus Synechococcus spongiarum 15L</name>
    <dbReference type="NCBI Taxonomy" id="1608419"/>
    <lineage>
        <taxon>Bacteria</taxon>
        <taxon>Bacillati</taxon>
        <taxon>Cyanobacteriota</taxon>
        <taxon>Cyanophyceae</taxon>
        <taxon>Synechococcales</taxon>
        <taxon>Synechococcaceae</taxon>
        <taxon>Synechococcus</taxon>
    </lineage>
</organism>
<dbReference type="Proteomes" id="UP000035037">
    <property type="component" value="Unassembled WGS sequence"/>
</dbReference>
<sequence length="94" mass="10032">MGVDQPFSHRWLGGLVLSFASGDSDYSYRTTDGSAAGGAMSTHLTTVYPYGPVRWNDHLRLRGLLGVDFGTHHQQQNDGAGNGKATGELGLHMG</sequence>
<evidence type="ECO:0000256" key="1">
    <source>
        <dbReference type="SAM" id="MobiDB-lite"/>
    </source>
</evidence>
<evidence type="ECO:0000313" key="2">
    <source>
        <dbReference type="EMBL" id="KKZ10874.1"/>
    </source>
</evidence>
<proteinExistence type="predicted"/>
<comment type="caution">
    <text evidence="2">The sequence shown here is derived from an EMBL/GenBank/DDBJ whole genome shotgun (WGS) entry which is preliminary data.</text>
</comment>
<feature type="region of interest" description="Disordered" evidence="1">
    <location>
        <begin position="72"/>
        <end position="94"/>
    </location>
</feature>